<dbReference type="InterPro" id="IPR018392">
    <property type="entry name" value="LysM"/>
</dbReference>
<dbReference type="SUPFAM" id="SSF54106">
    <property type="entry name" value="LysM domain"/>
    <property type="match status" value="2"/>
</dbReference>
<evidence type="ECO:0000256" key="1">
    <source>
        <dbReference type="SAM" id="MobiDB-lite"/>
    </source>
</evidence>
<keyword evidence="2" id="KW-0732">Signal</keyword>
<feature type="compositionally biased region" description="Basic and acidic residues" evidence="1">
    <location>
        <begin position="173"/>
        <end position="186"/>
    </location>
</feature>
<dbReference type="EMBL" id="SJZI01000008">
    <property type="protein sequence ID" value="TCJ17504.1"/>
    <property type="molecule type" value="Genomic_DNA"/>
</dbReference>
<feature type="compositionally biased region" description="Polar residues" evidence="1">
    <location>
        <begin position="157"/>
        <end position="167"/>
    </location>
</feature>
<dbReference type="Pfam" id="PF01476">
    <property type="entry name" value="LysM"/>
    <property type="match status" value="2"/>
</dbReference>
<dbReference type="InterPro" id="IPR036779">
    <property type="entry name" value="LysM_dom_sf"/>
</dbReference>
<evidence type="ECO:0000259" key="3">
    <source>
        <dbReference type="PROSITE" id="PS51782"/>
    </source>
</evidence>
<accession>A0A4R1BJN8</accession>
<dbReference type="CDD" id="cd00118">
    <property type="entry name" value="LysM"/>
    <property type="match status" value="1"/>
</dbReference>
<sequence length="325" mass="34848">MKKIFFFLFLLHFAMAGISQQALQVQHGDKGLYLVHTVAPKENWYSVGRLYAISPKEIAAFNNTEMAKGLNIGQTINIPLTAANFSQASAASGRPVYYTVGEKEGLYRVSLKNNKVLMADLRKWNSLRSDAITTGQKLIVGYLGAAQPGPAVAVTPSGGTPHSTEVQNPPALPRKDTTVKTERPPTEDPGSAVIPAKKVEVVPTPAPSSSTPRTASSDGRGGFFRTQYEQQAKGGTSKDATVTSGIFKTASGWQDMKYYILIDGVEPGTLVKVSNTAGSKTIYAKVLGGMSGIRQNTGFDVRISNAAANVLETGDAEKFQVRVQY</sequence>
<feature type="signal peptide" evidence="2">
    <location>
        <begin position="1"/>
        <end position="16"/>
    </location>
</feature>
<name>A0A4R1BJN8_9BACT</name>
<dbReference type="Proteomes" id="UP000295334">
    <property type="component" value="Unassembled WGS sequence"/>
</dbReference>
<feature type="chain" id="PRO_5020272520" evidence="2">
    <location>
        <begin position="17"/>
        <end position="325"/>
    </location>
</feature>
<feature type="compositionally biased region" description="Low complexity" evidence="1">
    <location>
        <begin position="207"/>
        <end position="217"/>
    </location>
</feature>
<evidence type="ECO:0000256" key="2">
    <source>
        <dbReference type="SAM" id="SignalP"/>
    </source>
</evidence>
<dbReference type="SMART" id="SM00257">
    <property type="entry name" value="LysM"/>
    <property type="match status" value="2"/>
</dbReference>
<feature type="region of interest" description="Disordered" evidence="1">
    <location>
        <begin position="154"/>
        <end position="222"/>
    </location>
</feature>
<comment type="caution">
    <text evidence="4">The sequence shown here is derived from an EMBL/GenBank/DDBJ whole genome shotgun (WGS) entry which is preliminary data.</text>
</comment>
<dbReference type="PROSITE" id="PS51782">
    <property type="entry name" value="LYSM"/>
    <property type="match status" value="2"/>
</dbReference>
<dbReference type="AlphaFoldDB" id="A0A4R1BJN8"/>
<dbReference type="RefSeq" id="WP_131447375.1">
    <property type="nucleotide sequence ID" value="NZ_SJZI01000008.1"/>
</dbReference>
<proteinExistence type="predicted"/>
<keyword evidence="5" id="KW-1185">Reference proteome</keyword>
<feature type="domain" description="LysM" evidence="3">
    <location>
        <begin position="96"/>
        <end position="140"/>
    </location>
</feature>
<reference evidence="4 5" key="1">
    <citation type="submission" date="2019-03" db="EMBL/GenBank/DDBJ databases">
        <authorList>
            <person name="Kim M.K.M."/>
        </authorList>
    </citation>
    <scope>NUCLEOTIDE SEQUENCE [LARGE SCALE GENOMIC DNA]</scope>
    <source>
        <strain evidence="4 5">17J68-12</strain>
    </source>
</reference>
<organism evidence="4 5">
    <name type="scientific">Flaviaesturariibacter flavus</name>
    <dbReference type="NCBI Taxonomy" id="2502780"/>
    <lineage>
        <taxon>Bacteria</taxon>
        <taxon>Pseudomonadati</taxon>
        <taxon>Bacteroidota</taxon>
        <taxon>Chitinophagia</taxon>
        <taxon>Chitinophagales</taxon>
        <taxon>Chitinophagaceae</taxon>
        <taxon>Flaviaestuariibacter</taxon>
    </lineage>
</organism>
<evidence type="ECO:0000313" key="5">
    <source>
        <dbReference type="Proteomes" id="UP000295334"/>
    </source>
</evidence>
<dbReference type="Gene3D" id="3.10.350.10">
    <property type="entry name" value="LysM domain"/>
    <property type="match status" value="2"/>
</dbReference>
<evidence type="ECO:0000313" key="4">
    <source>
        <dbReference type="EMBL" id="TCJ17504.1"/>
    </source>
</evidence>
<dbReference type="PANTHER" id="PTHR33734:SF22">
    <property type="entry name" value="MEMBRANE-BOUND LYTIC MUREIN TRANSGLYCOSYLASE D"/>
    <property type="match status" value="1"/>
</dbReference>
<gene>
    <name evidence="4" type="ORF">EPD60_04755</name>
</gene>
<dbReference type="GO" id="GO:0008932">
    <property type="term" value="F:lytic endotransglycosylase activity"/>
    <property type="evidence" value="ECO:0007669"/>
    <property type="project" value="TreeGrafter"/>
</dbReference>
<protein>
    <submittedName>
        <fullName evidence="4">LysM peptidoglycan-binding domain-containing protein</fullName>
    </submittedName>
</protein>
<feature type="domain" description="LysM" evidence="3">
    <location>
        <begin position="34"/>
        <end position="78"/>
    </location>
</feature>
<dbReference type="OrthoDB" id="2149800at2"/>
<dbReference type="PANTHER" id="PTHR33734">
    <property type="entry name" value="LYSM DOMAIN-CONTAINING GPI-ANCHORED PROTEIN 2"/>
    <property type="match status" value="1"/>
</dbReference>